<comment type="caution">
    <text evidence="3">The sequence shown here is derived from an EMBL/GenBank/DDBJ whole genome shotgun (WGS) entry which is preliminary data.</text>
</comment>
<feature type="transmembrane region" description="Helical" evidence="1">
    <location>
        <begin position="198"/>
        <end position="219"/>
    </location>
</feature>
<feature type="domain" description="DUF6534" evidence="2">
    <location>
        <begin position="163"/>
        <end position="248"/>
    </location>
</feature>
<keyword evidence="1" id="KW-1133">Transmembrane helix</keyword>
<dbReference type="OrthoDB" id="2953893at2759"/>
<dbReference type="InterPro" id="IPR045339">
    <property type="entry name" value="DUF6534"/>
</dbReference>
<protein>
    <recommendedName>
        <fullName evidence="2">DUF6534 domain-containing protein</fullName>
    </recommendedName>
</protein>
<keyword evidence="4" id="KW-1185">Reference proteome</keyword>
<feature type="transmembrane region" description="Helical" evidence="1">
    <location>
        <begin position="83"/>
        <end position="104"/>
    </location>
</feature>
<gene>
    <name evidence="3" type="ORF">BS47DRAFT_1481188</name>
</gene>
<reference evidence="3" key="1">
    <citation type="journal article" date="2020" name="Nat. Commun.">
        <title>Large-scale genome sequencing of mycorrhizal fungi provides insights into the early evolution of symbiotic traits.</title>
        <authorList>
            <person name="Miyauchi S."/>
            <person name="Kiss E."/>
            <person name="Kuo A."/>
            <person name="Drula E."/>
            <person name="Kohler A."/>
            <person name="Sanchez-Garcia M."/>
            <person name="Morin E."/>
            <person name="Andreopoulos B."/>
            <person name="Barry K.W."/>
            <person name="Bonito G."/>
            <person name="Buee M."/>
            <person name="Carver A."/>
            <person name="Chen C."/>
            <person name="Cichocki N."/>
            <person name="Clum A."/>
            <person name="Culley D."/>
            <person name="Crous P.W."/>
            <person name="Fauchery L."/>
            <person name="Girlanda M."/>
            <person name="Hayes R.D."/>
            <person name="Keri Z."/>
            <person name="LaButti K."/>
            <person name="Lipzen A."/>
            <person name="Lombard V."/>
            <person name="Magnuson J."/>
            <person name="Maillard F."/>
            <person name="Murat C."/>
            <person name="Nolan M."/>
            <person name="Ohm R.A."/>
            <person name="Pangilinan J."/>
            <person name="Pereira M.F."/>
            <person name="Perotto S."/>
            <person name="Peter M."/>
            <person name="Pfister S."/>
            <person name="Riley R."/>
            <person name="Sitrit Y."/>
            <person name="Stielow J.B."/>
            <person name="Szollosi G."/>
            <person name="Zifcakova L."/>
            <person name="Stursova M."/>
            <person name="Spatafora J.W."/>
            <person name="Tedersoo L."/>
            <person name="Vaario L.M."/>
            <person name="Yamada A."/>
            <person name="Yan M."/>
            <person name="Wang P."/>
            <person name="Xu J."/>
            <person name="Bruns T."/>
            <person name="Baldrian P."/>
            <person name="Vilgalys R."/>
            <person name="Dunand C."/>
            <person name="Henrissat B."/>
            <person name="Grigoriev I.V."/>
            <person name="Hibbett D."/>
            <person name="Nagy L.G."/>
            <person name="Martin F.M."/>
        </authorList>
    </citation>
    <scope>NUCLEOTIDE SEQUENCE</scope>
    <source>
        <strain evidence="3">UP504</strain>
    </source>
</reference>
<dbReference type="Pfam" id="PF20152">
    <property type="entry name" value="DUF6534"/>
    <property type="match status" value="1"/>
</dbReference>
<keyword evidence="1" id="KW-0812">Transmembrane</keyword>
<dbReference type="PANTHER" id="PTHR40465:SF1">
    <property type="entry name" value="DUF6534 DOMAIN-CONTAINING PROTEIN"/>
    <property type="match status" value="1"/>
</dbReference>
<evidence type="ECO:0000313" key="3">
    <source>
        <dbReference type="EMBL" id="KAF9520853.1"/>
    </source>
</evidence>
<proteinExistence type="predicted"/>
<accession>A0A9P6E2D5</accession>
<evidence type="ECO:0000313" key="4">
    <source>
        <dbReference type="Proteomes" id="UP000886523"/>
    </source>
</evidence>
<dbReference type="AlphaFoldDB" id="A0A9P6E2D5"/>
<name>A0A9P6E2D5_9AGAM</name>
<organism evidence="3 4">
    <name type="scientific">Hydnum rufescens UP504</name>
    <dbReference type="NCBI Taxonomy" id="1448309"/>
    <lineage>
        <taxon>Eukaryota</taxon>
        <taxon>Fungi</taxon>
        <taxon>Dikarya</taxon>
        <taxon>Basidiomycota</taxon>
        <taxon>Agaricomycotina</taxon>
        <taxon>Agaricomycetes</taxon>
        <taxon>Cantharellales</taxon>
        <taxon>Hydnaceae</taxon>
        <taxon>Hydnum</taxon>
    </lineage>
</organism>
<dbReference type="PANTHER" id="PTHR40465">
    <property type="entry name" value="CHROMOSOME 1, WHOLE GENOME SHOTGUN SEQUENCE"/>
    <property type="match status" value="1"/>
</dbReference>
<feature type="transmembrane region" description="Helical" evidence="1">
    <location>
        <begin position="41"/>
        <end position="63"/>
    </location>
</feature>
<dbReference type="EMBL" id="MU128910">
    <property type="protein sequence ID" value="KAF9520853.1"/>
    <property type="molecule type" value="Genomic_DNA"/>
</dbReference>
<evidence type="ECO:0000259" key="2">
    <source>
        <dbReference type="Pfam" id="PF20152"/>
    </source>
</evidence>
<dbReference type="Proteomes" id="UP000886523">
    <property type="component" value="Unassembled WGS sequence"/>
</dbReference>
<keyword evidence="1" id="KW-0472">Membrane</keyword>
<feature type="transmembrane region" description="Helical" evidence="1">
    <location>
        <begin position="225"/>
        <end position="244"/>
    </location>
</feature>
<sequence>MSREVNLTLGPMETGHACNLFLMGVLVVQTYQYYSTFKDPSLIQILVAFVLLIDILQTSLMTYMVWTYTVTHFGDLVFLSKSVWMLSTIPFYSVPISWVVQGFFAWRIRMLTKRRIFSVIILILASIQGLAGIGAGIGSFFINTTAENVRLQPIAIIWFVFAISCDSLITAMMVWTLTRAKTGFSETDTLITKINRGVIETGLSCTINVIVDAILLFRVGGTDMHLIPVMMVGKVYSNSFLFLLNSRARYRKALGPTDRTGFDHSLDYVGTLKFASGDRSEDTMGLSEVVVAPRDGGQESRADGESTNSLPWKCHRKTSLECQKL</sequence>
<evidence type="ECO:0000256" key="1">
    <source>
        <dbReference type="SAM" id="Phobius"/>
    </source>
</evidence>
<feature type="transmembrane region" description="Helical" evidence="1">
    <location>
        <begin position="154"/>
        <end position="177"/>
    </location>
</feature>
<feature type="transmembrane region" description="Helical" evidence="1">
    <location>
        <begin position="116"/>
        <end position="142"/>
    </location>
</feature>